<dbReference type="Pfam" id="PF00072">
    <property type="entry name" value="Response_reg"/>
    <property type="match status" value="2"/>
</dbReference>
<feature type="domain" description="Response regulatory" evidence="9">
    <location>
        <begin position="918"/>
        <end position="1029"/>
    </location>
</feature>
<feature type="domain" description="PAC" evidence="10">
    <location>
        <begin position="244"/>
        <end position="299"/>
    </location>
</feature>
<gene>
    <name evidence="11" type="ORF">RG1141_PA01430</name>
</gene>
<dbReference type="InterPro" id="IPR003594">
    <property type="entry name" value="HATPase_dom"/>
</dbReference>
<dbReference type="KEGG" id="ngl:RG1141_PA01430"/>
<evidence type="ECO:0000259" key="8">
    <source>
        <dbReference type="PROSITE" id="PS50109"/>
    </source>
</evidence>
<dbReference type="SMART" id="SM00388">
    <property type="entry name" value="HisKA"/>
    <property type="match status" value="1"/>
</dbReference>
<dbReference type="eggNOG" id="COG4191">
    <property type="taxonomic scope" value="Bacteria"/>
</dbReference>
<organism evidence="11 12">
    <name type="scientific">Neorhizobium galegae bv. officinalis bv. officinalis str. HAMBI 1141</name>
    <dbReference type="NCBI Taxonomy" id="1028801"/>
    <lineage>
        <taxon>Bacteria</taxon>
        <taxon>Pseudomonadati</taxon>
        <taxon>Pseudomonadota</taxon>
        <taxon>Alphaproteobacteria</taxon>
        <taxon>Hyphomicrobiales</taxon>
        <taxon>Rhizobiaceae</taxon>
        <taxon>Rhizobium/Agrobacterium group</taxon>
        <taxon>Neorhizobium</taxon>
    </lineage>
</organism>
<dbReference type="CDD" id="cd18161">
    <property type="entry name" value="REC_hyHK_blue-like"/>
    <property type="match status" value="1"/>
</dbReference>
<dbReference type="PANTHER" id="PTHR43065">
    <property type="entry name" value="SENSOR HISTIDINE KINASE"/>
    <property type="match status" value="1"/>
</dbReference>
<evidence type="ECO:0000256" key="4">
    <source>
        <dbReference type="ARBA" id="ARBA00022679"/>
    </source>
</evidence>
<keyword evidence="7" id="KW-0175">Coiled coil</keyword>
<evidence type="ECO:0000256" key="6">
    <source>
        <dbReference type="PROSITE-ProRule" id="PRU00169"/>
    </source>
</evidence>
<feature type="modified residue" description="4-aspartylphosphate" evidence="6">
    <location>
        <position position="820"/>
    </location>
</feature>
<reference evidence="12" key="1">
    <citation type="journal article" date="2014" name="BMC Genomics">
        <title>Genome sequencing of two Neorhizobium galegae strains reveals a noeT gene responsible for the unusual acetylation of the nodulation factors.</title>
        <authorList>
            <person name="Osterman J."/>
            <person name="Marsh J."/>
            <person name="Laine P.K."/>
            <person name="Zeng Z."/>
            <person name="Alatalo E."/>
            <person name="Sullivan J.T."/>
            <person name="Young J.P."/>
            <person name="Thomas-Oates J."/>
            <person name="Paulin L."/>
            <person name="Lindstrom K."/>
        </authorList>
    </citation>
    <scope>NUCLEOTIDE SEQUENCE [LARGE SCALE GENOMIC DNA]</scope>
    <source>
        <strain evidence="12">HAMBI 1141</strain>
        <plasmid evidence="12">II</plasmid>
    </source>
</reference>
<dbReference type="Gene3D" id="3.30.450.40">
    <property type="match status" value="1"/>
</dbReference>
<dbReference type="Pfam" id="PF00512">
    <property type="entry name" value="HisKA"/>
    <property type="match status" value="1"/>
</dbReference>
<keyword evidence="11" id="KW-0614">Plasmid</keyword>
<dbReference type="SMART" id="SM00091">
    <property type="entry name" value="PAS"/>
    <property type="match status" value="1"/>
</dbReference>
<comment type="catalytic activity">
    <reaction evidence="1">
        <text>ATP + protein L-histidine = ADP + protein N-phospho-L-histidine.</text>
        <dbReference type="EC" id="2.7.13.3"/>
    </reaction>
</comment>
<dbReference type="InterPro" id="IPR013656">
    <property type="entry name" value="PAS_4"/>
</dbReference>
<dbReference type="PATRIC" id="fig|1028801.3.peg.4741"/>
<feature type="domain" description="Histidine kinase" evidence="8">
    <location>
        <begin position="527"/>
        <end position="750"/>
    </location>
</feature>
<dbReference type="SUPFAM" id="SSF55781">
    <property type="entry name" value="GAF domain-like"/>
    <property type="match status" value="1"/>
</dbReference>
<dbReference type="SUPFAM" id="SSF55874">
    <property type="entry name" value="ATPase domain of HSP90 chaperone/DNA topoisomerase II/histidine kinase"/>
    <property type="match status" value="1"/>
</dbReference>
<dbReference type="InterPro" id="IPR029016">
    <property type="entry name" value="GAF-like_dom_sf"/>
</dbReference>
<dbReference type="Gene3D" id="3.30.450.20">
    <property type="entry name" value="PAS domain"/>
    <property type="match status" value="2"/>
</dbReference>
<dbReference type="SMART" id="SM00065">
    <property type="entry name" value="GAF"/>
    <property type="match status" value="1"/>
</dbReference>
<evidence type="ECO:0000256" key="3">
    <source>
        <dbReference type="ARBA" id="ARBA00022553"/>
    </source>
</evidence>
<evidence type="ECO:0000256" key="7">
    <source>
        <dbReference type="SAM" id="Coils"/>
    </source>
</evidence>
<keyword evidence="3 6" id="KW-0597">Phosphoprotein</keyword>
<feature type="modified residue" description="4-aspartylphosphate" evidence="6">
    <location>
        <position position="967"/>
    </location>
</feature>
<feature type="coiled-coil region" evidence="7">
    <location>
        <begin position="473"/>
        <end position="511"/>
    </location>
</feature>
<dbReference type="SUPFAM" id="SSF47384">
    <property type="entry name" value="Homodimeric domain of signal transducing histidine kinase"/>
    <property type="match status" value="1"/>
</dbReference>
<proteinExistence type="predicted"/>
<dbReference type="Gene3D" id="1.10.287.130">
    <property type="match status" value="1"/>
</dbReference>
<name>A0A068TFS7_NEOGA</name>
<dbReference type="PRINTS" id="PR00344">
    <property type="entry name" value="BCTRLSENSOR"/>
</dbReference>
<dbReference type="CDD" id="cd16919">
    <property type="entry name" value="HATPase_CckA-like"/>
    <property type="match status" value="1"/>
</dbReference>
<dbReference type="InterPro" id="IPR005467">
    <property type="entry name" value="His_kinase_dom"/>
</dbReference>
<evidence type="ECO:0000256" key="2">
    <source>
        <dbReference type="ARBA" id="ARBA00012438"/>
    </source>
</evidence>
<dbReference type="EC" id="2.7.13.3" evidence="2"/>
<protein>
    <recommendedName>
        <fullName evidence="2">histidine kinase</fullName>
        <ecNumber evidence="2">2.7.13.3</ecNumber>
    </recommendedName>
</protein>
<dbReference type="CDD" id="cd00156">
    <property type="entry name" value="REC"/>
    <property type="match status" value="1"/>
</dbReference>
<dbReference type="PANTHER" id="PTHR43065:SF49">
    <property type="entry name" value="HISTIDINE KINASE"/>
    <property type="match status" value="1"/>
</dbReference>
<keyword evidence="4" id="KW-0808">Transferase</keyword>
<dbReference type="Pfam" id="PF13185">
    <property type="entry name" value="GAF_2"/>
    <property type="match status" value="1"/>
</dbReference>
<evidence type="ECO:0000259" key="10">
    <source>
        <dbReference type="PROSITE" id="PS50113"/>
    </source>
</evidence>
<dbReference type="InterPro" id="IPR003018">
    <property type="entry name" value="GAF"/>
</dbReference>
<dbReference type="InterPro" id="IPR036097">
    <property type="entry name" value="HisK_dim/P_sf"/>
</dbReference>
<evidence type="ECO:0000313" key="11">
    <source>
        <dbReference type="EMBL" id="CDN56979.1"/>
    </source>
</evidence>
<dbReference type="GO" id="GO:0000155">
    <property type="term" value="F:phosphorelay sensor kinase activity"/>
    <property type="evidence" value="ECO:0007669"/>
    <property type="project" value="InterPro"/>
</dbReference>
<geneLocation type="plasmid" evidence="12">
    <name>II</name>
</geneLocation>
<dbReference type="SMART" id="SM00448">
    <property type="entry name" value="REC"/>
    <property type="match status" value="2"/>
</dbReference>
<dbReference type="InterPro" id="IPR035965">
    <property type="entry name" value="PAS-like_dom_sf"/>
</dbReference>
<dbReference type="SMART" id="SM00387">
    <property type="entry name" value="HATPase_c"/>
    <property type="match status" value="1"/>
</dbReference>
<evidence type="ECO:0000313" key="12">
    <source>
        <dbReference type="Proteomes" id="UP000028186"/>
    </source>
</evidence>
<dbReference type="InterPro" id="IPR003661">
    <property type="entry name" value="HisK_dim/P_dom"/>
</dbReference>
<evidence type="ECO:0000256" key="1">
    <source>
        <dbReference type="ARBA" id="ARBA00000085"/>
    </source>
</evidence>
<dbReference type="Gene3D" id="3.30.565.10">
    <property type="entry name" value="Histidine kinase-like ATPase, C-terminal domain"/>
    <property type="match status" value="1"/>
</dbReference>
<dbReference type="InterPro" id="IPR000014">
    <property type="entry name" value="PAS"/>
</dbReference>
<evidence type="ECO:0000259" key="9">
    <source>
        <dbReference type="PROSITE" id="PS50110"/>
    </source>
</evidence>
<dbReference type="Pfam" id="PF02518">
    <property type="entry name" value="HATPase_c"/>
    <property type="match status" value="1"/>
</dbReference>
<dbReference type="InterPro" id="IPR011006">
    <property type="entry name" value="CheY-like_superfamily"/>
</dbReference>
<dbReference type="PROSITE" id="PS50109">
    <property type="entry name" value="HIS_KIN"/>
    <property type="match status" value="1"/>
</dbReference>
<keyword evidence="5 11" id="KW-0418">Kinase</keyword>
<dbReference type="SUPFAM" id="SSF52172">
    <property type="entry name" value="CheY-like"/>
    <property type="match status" value="2"/>
</dbReference>
<dbReference type="SUPFAM" id="SSF55785">
    <property type="entry name" value="PYP-like sensor domain (PAS domain)"/>
    <property type="match status" value="2"/>
</dbReference>
<dbReference type="Proteomes" id="UP000028186">
    <property type="component" value="Plasmid pHAMBI1141a"/>
</dbReference>
<dbReference type="HOGENOM" id="CLU_000445_114_51_5"/>
<dbReference type="Pfam" id="PF08448">
    <property type="entry name" value="PAS_4"/>
    <property type="match status" value="1"/>
</dbReference>
<dbReference type="eggNOG" id="COG0784">
    <property type="taxonomic scope" value="Bacteria"/>
</dbReference>
<dbReference type="EMBL" id="HG938356">
    <property type="protein sequence ID" value="CDN56979.1"/>
    <property type="molecule type" value="Genomic_DNA"/>
</dbReference>
<dbReference type="CDD" id="cd00082">
    <property type="entry name" value="HisKA"/>
    <property type="match status" value="1"/>
</dbReference>
<dbReference type="Gene3D" id="3.40.50.2300">
    <property type="match status" value="2"/>
</dbReference>
<dbReference type="InterPro" id="IPR004358">
    <property type="entry name" value="Sig_transdc_His_kin-like_C"/>
</dbReference>
<dbReference type="PROSITE" id="PS50113">
    <property type="entry name" value="PAC"/>
    <property type="match status" value="1"/>
</dbReference>
<sequence length="1033" mass="112575">MMNHSTAETAFLSHSGEMARLIAAFNWAATSLGPIATWPQSLKTTISLMLRSPVPIVTLWNEDGVMIYNDAYSDFAGRRHPGILGGKVREGWPEVADFNDNVMKVCFAGGTLAYSDQEMVLDRSGTPASAFMNLYYSPVYDEAGKPFGVVAIVVENTAKVRAERRLQGEGERLRLMFDQAPGFMAMVTGPDHVFEMANGAYMRLVGGRDLLGRPIREALPEVAEQGFSDLLDEVRRSGRPHLGQGVSVKLARRPGLPPEERFVDFVYQPIVDDAGQATGIFIQGSDVTDQKKAEIALLKETRHLEVLNRLGAELSAELDLEKVVQMTTDAGVELTGAQFGAFFYNVVNDRGESYMLYALSGVPRSAFENFPMPRNTAVFAPTFSGEGVIRSDDIMADPRYGRNDPYFGMPKDHLPVRSYLTVPVISRSGEVIGGLFFGHAESAQFREEHERLVVGAAGQVAIAIDNARLFRAAERDLAERQRAEEALQVLNASLEQKIASEISERMKMEEALRQSQKMEALGQLTGGVAHDFNNLLQVISGNLQLLAKDVAGNQRAGRRVENALAGVQRGSKLASQLLAFGRRQPLEPKVVNIGRFLTGMEELLRRTLGEDIEVETIRSGGLWNVLVDPTQIENALLNLAINARDAMEGGGKLTIEAGNAFLDDNYVRQHADVPAGQYVMMAVTDTGTGMTPEVMEQVFEPFFSTKPIGKGTGLGLSMVYGFVKQSGGHVKIYSEVGQGTTVKIYFPRIQRSEDLVTDADFGPVTGGTETILVAEDDEQVRATVIELLGDLGYAVLKAKDAAGALSIIESGVPVDLLFTDVVMPGPLKSTELARHARERMPDIAVLFTSGYTENSIVHGGRLDSGVELLSKPYTREALARKIRHVLNGQQHRNRVRASFAAKPAAPVIGQRPVMPRYSVLLVEDDFLIRMSTADLLTELGHEVSEASTAEEAIIMIEERSFDVVVTDLGLPGLSGGEFAQQARKLSPDVGIVFATGNDRIPAEAEVEGAVLLKKPYGSQEIAIAFEKITAQKG</sequence>
<accession>A0A068TFS7</accession>
<dbReference type="PROSITE" id="PS50110">
    <property type="entry name" value="RESPONSE_REGULATORY"/>
    <property type="match status" value="2"/>
</dbReference>
<feature type="domain" description="Response regulatory" evidence="9">
    <location>
        <begin position="770"/>
        <end position="886"/>
    </location>
</feature>
<dbReference type="AlphaFoldDB" id="A0A068TFS7"/>
<evidence type="ECO:0000256" key="5">
    <source>
        <dbReference type="ARBA" id="ARBA00022777"/>
    </source>
</evidence>
<dbReference type="InterPro" id="IPR000700">
    <property type="entry name" value="PAS-assoc_C"/>
</dbReference>
<dbReference type="InterPro" id="IPR001789">
    <property type="entry name" value="Sig_transdc_resp-reg_receiver"/>
</dbReference>
<dbReference type="InterPro" id="IPR036890">
    <property type="entry name" value="HATPase_C_sf"/>
</dbReference>